<dbReference type="Proteomes" id="UP000215914">
    <property type="component" value="Chromosome 17"/>
</dbReference>
<dbReference type="PANTHER" id="PTHR31900:SF31">
    <property type="entry name" value="F-BOX_LRR-REPEAT PROTEIN 13-LIKE"/>
    <property type="match status" value="1"/>
</dbReference>
<organism evidence="3 4">
    <name type="scientific">Helianthus annuus</name>
    <name type="common">Common sunflower</name>
    <dbReference type="NCBI Taxonomy" id="4232"/>
    <lineage>
        <taxon>Eukaryota</taxon>
        <taxon>Viridiplantae</taxon>
        <taxon>Streptophyta</taxon>
        <taxon>Embryophyta</taxon>
        <taxon>Tracheophyta</taxon>
        <taxon>Spermatophyta</taxon>
        <taxon>Magnoliopsida</taxon>
        <taxon>eudicotyledons</taxon>
        <taxon>Gunneridae</taxon>
        <taxon>Pentapetalae</taxon>
        <taxon>asterids</taxon>
        <taxon>campanulids</taxon>
        <taxon>Asterales</taxon>
        <taxon>Asteraceae</taxon>
        <taxon>Asteroideae</taxon>
        <taxon>Heliantheae alliance</taxon>
        <taxon>Heliantheae</taxon>
        <taxon>Helianthus</taxon>
    </lineage>
</organism>
<dbReference type="OMA" id="HEESDWI"/>
<dbReference type="InParanoid" id="A0A251RUZ0"/>
<dbReference type="FunCoup" id="A0A251RUZ0">
    <property type="interactions" value="1595"/>
</dbReference>
<dbReference type="Pfam" id="PF24758">
    <property type="entry name" value="LRR_At5g56370"/>
    <property type="match status" value="1"/>
</dbReference>
<dbReference type="PANTHER" id="PTHR31900">
    <property type="entry name" value="F-BOX/RNI SUPERFAMILY PROTEIN-RELATED"/>
    <property type="match status" value="1"/>
</dbReference>
<keyword evidence="4" id="KW-1185">Reference proteome</keyword>
<dbReference type="Gramene" id="mRNA:HanXRQr2_Chr17g0823071">
    <property type="protein sequence ID" value="mRNA:HanXRQr2_Chr17g0823071"/>
    <property type="gene ID" value="HanXRQr2_Chr17g0823071"/>
</dbReference>
<gene>
    <name evidence="3" type="ORF">HannXRQ_Chr17g0564601</name>
    <name evidence="2" type="ORF">HanXRQr2_Chr17g0823071</name>
</gene>
<dbReference type="STRING" id="4232.A0A251RUZ0"/>
<name>A0A251RUZ0_HELAN</name>
<dbReference type="AlphaFoldDB" id="A0A251RUZ0"/>
<reference evidence="2" key="3">
    <citation type="submission" date="2020-06" db="EMBL/GenBank/DDBJ databases">
        <title>Helianthus annuus Genome sequencing and assembly Release 2.</title>
        <authorList>
            <person name="Gouzy J."/>
            <person name="Langlade N."/>
            <person name="Munos S."/>
        </authorList>
    </citation>
    <scope>NUCLEOTIDE SEQUENCE</scope>
    <source>
        <tissue evidence="2">Leaves</tissue>
    </source>
</reference>
<dbReference type="EMBL" id="CM007906">
    <property type="protein sequence ID" value="OTF87684.1"/>
    <property type="molecule type" value="Genomic_DNA"/>
</dbReference>
<dbReference type="SMART" id="SM00579">
    <property type="entry name" value="FBD"/>
    <property type="match status" value="1"/>
</dbReference>
<evidence type="ECO:0000259" key="1">
    <source>
        <dbReference type="SMART" id="SM00579"/>
    </source>
</evidence>
<evidence type="ECO:0000313" key="2">
    <source>
        <dbReference type="EMBL" id="KAF5757135.1"/>
    </source>
</evidence>
<feature type="domain" description="FBD" evidence="1">
    <location>
        <begin position="375"/>
        <end position="445"/>
    </location>
</feature>
<protein>
    <submittedName>
        <fullName evidence="2">FBD domain, leucine-rich repeat domain superfamily</fullName>
    </submittedName>
    <submittedName>
        <fullName evidence="3">Putative FBD domain, Leucine-rich repeat domain, L domain-like protein</fullName>
    </submittedName>
</protein>
<proteinExistence type="predicted"/>
<sequence length="455" mass="52583">MSSKDVDRLSRLPEPIVSHILSLMPTKFAVRTTILAKRFQYSWMFVTNLDFDDDDSTNATDIFSRLALLLTESRHNSDSFIKFVDRVLESCRSPQVNLVRIHVYYKVRESCPSKWIDKAVRLNVRELDLRLSLSHLPLSLRTCKTLTKLVFHRTGRDRQASKCWECPERVSLPCLKTLDIDVCDDPHENAFRVISGCPLLENLSLEVYRVWGEYERQDDYIFNIPTLKRLKLMLGYDLVNHKVVLNVPKLEYFVLCGELFSLFVMEDVSSLAEVTLSIERLDSDHHLWDELFKGLSGVKSLSAQNENSRGCFGFISPLPVFQNMKHLELNRFWNPEFIPLVLERSPQLTCLCVKHVHDYSKHEESDWIEPKVVPACMLTNLTTIKFKCVGQKCVIHLMEYMLRNAEVLKTVTITWRNLCFQEETRLAAKLLKVPRASHDCEVSFIGGGSLSNASY</sequence>
<reference evidence="2 4" key="1">
    <citation type="journal article" date="2017" name="Nature">
        <title>The sunflower genome provides insights into oil metabolism, flowering and Asterid evolution.</title>
        <authorList>
            <person name="Badouin H."/>
            <person name="Gouzy J."/>
            <person name="Grassa C.J."/>
            <person name="Murat F."/>
            <person name="Staton S.E."/>
            <person name="Cottret L."/>
            <person name="Lelandais-Briere C."/>
            <person name="Owens G.L."/>
            <person name="Carrere S."/>
            <person name="Mayjonade B."/>
            <person name="Legrand L."/>
            <person name="Gill N."/>
            <person name="Kane N.C."/>
            <person name="Bowers J.E."/>
            <person name="Hubner S."/>
            <person name="Bellec A."/>
            <person name="Berard A."/>
            <person name="Berges H."/>
            <person name="Blanchet N."/>
            <person name="Boniface M.C."/>
            <person name="Brunel D."/>
            <person name="Catrice O."/>
            <person name="Chaidir N."/>
            <person name="Claudel C."/>
            <person name="Donnadieu C."/>
            <person name="Faraut T."/>
            <person name="Fievet G."/>
            <person name="Helmstetter N."/>
            <person name="King M."/>
            <person name="Knapp S.J."/>
            <person name="Lai Z."/>
            <person name="Le Paslier M.C."/>
            <person name="Lippi Y."/>
            <person name="Lorenzon L."/>
            <person name="Mandel J.R."/>
            <person name="Marage G."/>
            <person name="Marchand G."/>
            <person name="Marquand E."/>
            <person name="Bret-Mestries E."/>
            <person name="Morien E."/>
            <person name="Nambeesan S."/>
            <person name="Nguyen T."/>
            <person name="Pegot-Espagnet P."/>
            <person name="Pouilly N."/>
            <person name="Raftis F."/>
            <person name="Sallet E."/>
            <person name="Schiex T."/>
            <person name="Thomas J."/>
            <person name="Vandecasteele C."/>
            <person name="Vares D."/>
            <person name="Vear F."/>
            <person name="Vautrin S."/>
            <person name="Crespi M."/>
            <person name="Mangin B."/>
            <person name="Burke J.M."/>
            <person name="Salse J."/>
            <person name="Munos S."/>
            <person name="Vincourt P."/>
            <person name="Rieseberg L.H."/>
            <person name="Langlade N.B."/>
        </authorList>
    </citation>
    <scope>NUCLEOTIDE SEQUENCE [LARGE SCALE GENOMIC DNA]</scope>
    <source>
        <strain evidence="4">cv. SF193</strain>
        <tissue evidence="2">Leaves</tissue>
    </source>
</reference>
<accession>A0A251RUZ0</accession>
<dbReference type="EMBL" id="MNCJ02000332">
    <property type="protein sequence ID" value="KAF5757135.1"/>
    <property type="molecule type" value="Genomic_DNA"/>
</dbReference>
<evidence type="ECO:0000313" key="3">
    <source>
        <dbReference type="EMBL" id="OTF87684.1"/>
    </source>
</evidence>
<dbReference type="Gene3D" id="3.80.10.10">
    <property type="entry name" value="Ribonuclease Inhibitor"/>
    <property type="match status" value="1"/>
</dbReference>
<dbReference type="InterPro" id="IPR050232">
    <property type="entry name" value="FBL13/AtMIF1-like"/>
</dbReference>
<dbReference type="InterPro" id="IPR032675">
    <property type="entry name" value="LRR_dom_sf"/>
</dbReference>
<reference evidence="3" key="2">
    <citation type="submission" date="2017-02" db="EMBL/GenBank/DDBJ databases">
        <title>Sunflower complete genome.</title>
        <authorList>
            <person name="Langlade N."/>
            <person name="Munos S."/>
        </authorList>
    </citation>
    <scope>NUCLEOTIDE SEQUENCE [LARGE SCALE GENOMIC DNA]</scope>
    <source>
        <tissue evidence="3">Leaves</tissue>
    </source>
</reference>
<dbReference type="Pfam" id="PF08387">
    <property type="entry name" value="FBD"/>
    <property type="match status" value="1"/>
</dbReference>
<dbReference type="InterPro" id="IPR006566">
    <property type="entry name" value="FBD"/>
</dbReference>
<dbReference type="InterPro" id="IPR055411">
    <property type="entry name" value="LRR_FXL15/At3g58940/PEG3-like"/>
</dbReference>
<evidence type="ECO:0000313" key="4">
    <source>
        <dbReference type="Proteomes" id="UP000215914"/>
    </source>
</evidence>
<dbReference type="SUPFAM" id="SSF52058">
    <property type="entry name" value="L domain-like"/>
    <property type="match status" value="1"/>
</dbReference>